<proteinExistence type="predicted"/>
<accession>A0ACB6R230</accession>
<protein>
    <submittedName>
        <fullName evidence="1">Uncharacterized protein</fullName>
    </submittedName>
</protein>
<name>A0ACB6R230_9PLEO</name>
<dbReference type="EMBL" id="MU003500">
    <property type="protein sequence ID" value="KAF2473328.1"/>
    <property type="molecule type" value="Genomic_DNA"/>
</dbReference>
<reference evidence="1" key="1">
    <citation type="journal article" date="2020" name="Stud. Mycol.">
        <title>101 Dothideomycetes genomes: a test case for predicting lifestyles and emergence of pathogens.</title>
        <authorList>
            <person name="Haridas S."/>
            <person name="Albert R."/>
            <person name="Binder M."/>
            <person name="Bloem J."/>
            <person name="Labutti K."/>
            <person name="Salamov A."/>
            <person name="Andreopoulos B."/>
            <person name="Baker S."/>
            <person name="Barry K."/>
            <person name="Bills G."/>
            <person name="Bluhm B."/>
            <person name="Cannon C."/>
            <person name="Castanera R."/>
            <person name="Culley D."/>
            <person name="Daum C."/>
            <person name="Ezra D."/>
            <person name="Gonzalez J."/>
            <person name="Henrissat B."/>
            <person name="Kuo A."/>
            <person name="Liang C."/>
            <person name="Lipzen A."/>
            <person name="Lutzoni F."/>
            <person name="Magnuson J."/>
            <person name="Mondo S."/>
            <person name="Nolan M."/>
            <person name="Ohm R."/>
            <person name="Pangilinan J."/>
            <person name="Park H.-J."/>
            <person name="Ramirez L."/>
            <person name="Alfaro M."/>
            <person name="Sun H."/>
            <person name="Tritt A."/>
            <person name="Yoshinaga Y."/>
            <person name="Zwiers L.-H."/>
            <person name="Turgeon B."/>
            <person name="Goodwin S."/>
            <person name="Spatafora J."/>
            <person name="Crous P."/>
            <person name="Grigoriev I."/>
        </authorList>
    </citation>
    <scope>NUCLEOTIDE SEQUENCE</scope>
    <source>
        <strain evidence="1">ATCC 200398</strain>
    </source>
</reference>
<comment type="caution">
    <text evidence="1">The sequence shown here is derived from an EMBL/GenBank/DDBJ whole genome shotgun (WGS) entry which is preliminary data.</text>
</comment>
<dbReference type="Proteomes" id="UP000799755">
    <property type="component" value="Unassembled WGS sequence"/>
</dbReference>
<organism evidence="1 2">
    <name type="scientific">Lindgomyces ingoldianus</name>
    <dbReference type="NCBI Taxonomy" id="673940"/>
    <lineage>
        <taxon>Eukaryota</taxon>
        <taxon>Fungi</taxon>
        <taxon>Dikarya</taxon>
        <taxon>Ascomycota</taxon>
        <taxon>Pezizomycotina</taxon>
        <taxon>Dothideomycetes</taxon>
        <taxon>Pleosporomycetidae</taxon>
        <taxon>Pleosporales</taxon>
        <taxon>Lindgomycetaceae</taxon>
        <taxon>Lindgomyces</taxon>
    </lineage>
</organism>
<evidence type="ECO:0000313" key="2">
    <source>
        <dbReference type="Proteomes" id="UP000799755"/>
    </source>
</evidence>
<sequence length="161" mass="18180">MLLDLSPSYKGRLNLGGPSSQEVEDPRDAFLTAVDDRYGDDITGGQFDFVNDLQEIQRKKNQKKASGKSPTKGQFSGRGKFSSESIRLTKQIDSKLMLIANRQLLAEGSTAHLEALPPTQESDFHGARTETYTVYNSEHCGFDWRKGLWWNMAIWVLHRNS</sequence>
<evidence type="ECO:0000313" key="1">
    <source>
        <dbReference type="EMBL" id="KAF2473328.1"/>
    </source>
</evidence>
<keyword evidence="2" id="KW-1185">Reference proteome</keyword>
<gene>
    <name evidence="1" type="ORF">BDR25DRAFT_352741</name>
</gene>